<comment type="catalytic activity">
    <reaction evidence="7">
        <text>ATP + H2O = ADP + phosphate + H(+)</text>
        <dbReference type="Rhea" id="RHEA:13065"/>
        <dbReference type="ChEBI" id="CHEBI:15377"/>
        <dbReference type="ChEBI" id="CHEBI:15378"/>
        <dbReference type="ChEBI" id="CHEBI:30616"/>
        <dbReference type="ChEBI" id="CHEBI:43474"/>
        <dbReference type="ChEBI" id="CHEBI:456216"/>
        <dbReference type="EC" id="3.6.4.13"/>
    </reaction>
</comment>
<dbReference type="InterPro" id="IPR014001">
    <property type="entry name" value="Helicase_ATP-bd"/>
</dbReference>
<dbReference type="PROSITE" id="PS00039">
    <property type="entry name" value="DEAD_ATP_HELICASE"/>
    <property type="match status" value="1"/>
</dbReference>
<keyword evidence="4 6" id="KW-0067">ATP-binding</keyword>
<comment type="function">
    <text evidence="7">RNA helicase.</text>
</comment>
<protein>
    <recommendedName>
        <fullName evidence="7">ATP-dependent RNA helicase</fullName>
        <ecNumber evidence="7">3.6.4.13</ecNumber>
    </recommendedName>
</protein>
<organism evidence="11 12">
    <name type="scientific">Phytophthora megakarya</name>
    <dbReference type="NCBI Taxonomy" id="4795"/>
    <lineage>
        <taxon>Eukaryota</taxon>
        <taxon>Sar</taxon>
        <taxon>Stramenopiles</taxon>
        <taxon>Oomycota</taxon>
        <taxon>Peronosporomycetes</taxon>
        <taxon>Peronosporales</taxon>
        <taxon>Peronosporaceae</taxon>
        <taxon>Phytophthora</taxon>
    </lineage>
</organism>
<feature type="region of interest" description="Disordered" evidence="8">
    <location>
        <begin position="531"/>
        <end position="610"/>
    </location>
</feature>
<dbReference type="PANTHER" id="PTHR24031">
    <property type="entry name" value="RNA HELICASE"/>
    <property type="match status" value="1"/>
</dbReference>
<dbReference type="InterPro" id="IPR027417">
    <property type="entry name" value="P-loop_NTPase"/>
</dbReference>
<dbReference type="GO" id="GO:0005524">
    <property type="term" value="F:ATP binding"/>
    <property type="evidence" value="ECO:0007669"/>
    <property type="project" value="UniProtKB-UniRule"/>
</dbReference>
<evidence type="ECO:0000313" key="12">
    <source>
        <dbReference type="Proteomes" id="UP000198211"/>
    </source>
</evidence>
<dbReference type="GO" id="GO:0003724">
    <property type="term" value="F:RNA helicase activity"/>
    <property type="evidence" value="ECO:0007669"/>
    <property type="project" value="UniProtKB-EC"/>
</dbReference>
<keyword evidence="1 6" id="KW-0547">Nucleotide-binding</keyword>
<dbReference type="InterPro" id="IPR011545">
    <property type="entry name" value="DEAD/DEAH_box_helicase_dom"/>
</dbReference>
<proteinExistence type="inferred from homology"/>
<dbReference type="PROSITE" id="PS51194">
    <property type="entry name" value="HELICASE_CTER"/>
    <property type="match status" value="1"/>
</dbReference>
<dbReference type="EC" id="3.6.4.13" evidence="7"/>
<evidence type="ECO:0000256" key="7">
    <source>
        <dbReference type="RuleBase" id="RU365068"/>
    </source>
</evidence>
<sequence length="610" mass="68039">MWTARRISSLRATRGFHSSFVPWASGGYLSDVSFASLPISERSKDVLTRDMGYEFLTHVQKDTLPVVLEGRDVLAKGKTGNGKTIAFLLPTLERMLKHPQPKQGKISALVISPTRELAQQIAVEAVKLTDAHGLRTSCFVGGSAVNKDVKELTQPAGIDVLVSTPGRLQAHLEENTGRIRQKLDNLQVLVLDEADRLLDMGFRPDIMRIISKLPTERQTLLFSATLPAATEELKDVALRDDYAFVDTIESEDEQTNTQTVQEYVVCDLQDVIPVVEGVLEEHMKLPAYKVIVFLPTARSTQFMAQLFQAAGFSNVLEMHSRKSQSARTKAADSFRKGKKIIMFSSDVSARGVDYPDVSLVLQVGLTDRDQYIHRLGRTARAGMEGRGILVLADFEKAMLRDLADLPLTELERRLQLDQQNYRTTRVLSKIRPGSDLQQSAEKTYAAFLGFYNSSLKKLGMSKTKLVETGALYSQLIGLDEVPLLQKKTLRAMGLMGTPGLVAASKPVRAGRSKSKVPGEIERFTSEKRGSYQSIYGRKKRENQEDSRKPGGSLWRTFKDNDTNSSRGEKSFKSNRSRSASPNTSREGRSHGHKRASSASKRNYKEPHKRY</sequence>
<feature type="compositionally biased region" description="Basic and acidic residues" evidence="8">
    <location>
        <begin position="556"/>
        <end position="571"/>
    </location>
</feature>
<dbReference type="Pfam" id="PF00271">
    <property type="entry name" value="Helicase_C"/>
    <property type="match status" value="1"/>
</dbReference>
<reference evidence="12" key="1">
    <citation type="submission" date="2017-03" db="EMBL/GenBank/DDBJ databases">
        <title>Phytopthora megakarya and P. palmivora, two closely related causual agents of cacao black pod achieved similar genome size and gene model numbers by different mechanisms.</title>
        <authorList>
            <person name="Ali S."/>
            <person name="Shao J."/>
            <person name="Larry D.J."/>
            <person name="Kronmiller B."/>
            <person name="Shen D."/>
            <person name="Strem M.D."/>
            <person name="Melnick R.L."/>
            <person name="Guiltinan M.J."/>
            <person name="Tyler B.M."/>
            <person name="Meinhardt L.W."/>
            <person name="Bailey B.A."/>
        </authorList>
    </citation>
    <scope>NUCLEOTIDE SEQUENCE [LARGE SCALE GENOMIC DNA]</scope>
    <source>
        <strain evidence="12">zdho120</strain>
    </source>
</reference>
<comment type="caution">
    <text evidence="11">The sequence shown here is derived from an EMBL/GenBank/DDBJ whole genome shotgun (WGS) entry which is preliminary data.</text>
</comment>
<evidence type="ECO:0000313" key="11">
    <source>
        <dbReference type="EMBL" id="OWZ20038.1"/>
    </source>
</evidence>
<evidence type="ECO:0000256" key="8">
    <source>
        <dbReference type="SAM" id="MobiDB-lite"/>
    </source>
</evidence>
<dbReference type="AlphaFoldDB" id="A0A225WSE5"/>
<evidence type="ECO:0000256" key="3">
    <source>
        <dbReference type="ARBA" id="ARBA00022806"/>
    </source>
</evidence>
<evidence type="ECO:0000256" key="6">
    <source>
        <dbReference type="RuleBase" id="RU000492"/>
    </source>
</evidence>
<dbReference type="Pfam" id="PF00270">
    <property type="entry name" value="DEAD"/>
    <property type="match status" value="1"/>
</dbReference>
<dbReference type="STRING" id="4795.A0A225WSE5"/>
<keyword evidence="5 7" id="KW-0694">RNA-binding</keyword>
<feature type="domain" description="Helicase C-terminal" evidence="10">
    <location>
        <begin position="270"/>
        <end position="422"/>
    </location>
</feature>
<dbReference type="Gene3D" id="3.40.50.300">
    <property type="entry name" value="P-loop containing nucleotide triphosphate hydrolases"/>
    <property type="match status" value="2"/>
</dbReference>
<comment type="domain">
    <text evidence="7">The Q motif is unique to and characteristic of the DEAD box family of RNA helicases and controls ATP binding and hydrolysis.</text>
</comment>
<evidence type="ECO:0000256" key="5">
    <source>
        <dbReference type="ARBA" id="ARBA00022884"/>
    </source>
</evidence>
<evidence type="ECO:0000256" key="4">
    <source>
        <dbReference type="ARBA" id="ARBA00022840"/>
    </source>
</evidence>
<comment type="similarity">
    <text evidence="6">Belongs to the DEAD box helicase family.</text>
</comment>
<dbReference type="GO" id="GO:0003723">
    <property type="term" value="F:RNA binding"/>
    <property type="evidence" value="ECO:0007669"/>
    <property type="project" value="UniProtKB-UniRule"/>
</dbReference>
<keyword evidence="3 6" id="KW-0347">Helicase</keyword>
<dbReference type="Proteomes" id="UP000198211">
    <property type="component" value="Unassembled WGS sequence"/>
</dbReference>
<dbReference type="PROSITE" id="PS51192">
    <property type="entry name" value="HELICASE_ATP_BIND_1"/>
    <property type="match status" value="1"/>
</dbReference>
<keyword evidence="2 6" id="KW-0378">Hydrolase</keyword>
<dbReference type="InterPro" id="IPR001650">
    <property type="entry name" value="Helicase_C-like"/>
</dbReference>
<dbReference type="OrthoDB" id="193716at2759"/>
<dbReference type="GO" id="GO:0016787">
    <property type="term" value="F:hydrolase activity"/>
    <property type="evidence" value="ECO:0007669"/>
    <property type="project" value="UniProtKB-KW"/>
</dbReference>
<evidence type="ECO:0000256" key="2">
    <source>
        <dbReference type="ARBA" id="ARBA00022801"/>
    </source>
</evidence>
<dbReference type="CDD" id="cd18787">
    <property type="entry name" value="SF2_C_DEAD"/>
    <property type="match status" value="1"/>
</dbReference>
<evidence type="ECO:0000259" key="10">
    <source>
        <dbReference type="PROSITE" id="PS51194"/>
    </source>
</evidence>
<dbReference type="InterPro" id="IPR000629">
    <property type="entry name" value="RNA-helicase_DEAD-box_CS"/>
</dbReference>
<name>A0A225WSE5_9STRA</name>
<keyword evidence="12" id="KW-1185">Reference proteome</keyword>
<accession>A0A225WSE5</accession>
<evidence type="ECO:0000259" key="9">
    <source>
        <dbReference type="PROSITE" id="PS51192"/>
    </source>
</evidence>
<evidence type="ECO:0000256" key="1">
    <source>
        <dbReference type="ARBA" id="ARBA00022741"/>
    </source>
</evidence>
<dbReference type="SUPFAM" id="SSF52540">
    <property type="entry name" value="P-loop containing nucleoside triphosphate hydrolases"/>
    <property type="match status" value="2"/>
</dbReference>
<feature type="domain" description="Helicase ATP-binding" evidence="9">
    <location>
        <begin position="64"/>
        <end position="244"/>
    </location>
</feature>
<dbReference type="EMBL" id="NBNE01000367">
    <property type="protein sequence ID" value="OWZ20038.1"/>
    <property type="molecule type" value="Genomic_DNA"/>
</dbReference>
<dbReference type="SMART" id="SM00490">
    <property type="entry name" value="HELICc"/>
    <property type="match status" value="1"/>
</dbReference>
<gene>
    <name evidence="11" type="ORF">PHMEG_0005609</name>
</gene>
<dbReference type="SMART" id="SM00487">
    <property type="entry name" value="DEXDc"/>
    <property type="match status" value="1"/>
</dbReference>